<reference evidence="3 4" key="1">
    <citation type="submission" date="2016-11" db="EMBL/GenBank/DDBJ databases">
        <authorList>
            <person name="Jaros S."/>
            <person name="Januszkiewicz K."/>
            <person name="Wedrychowicz H."/>
        </authorList>
    </citation>
    <scope>NUCLEOTIDE SEQUENCE [LARGE SCALE GENOMIC DNA]</scope>
    <source>
        <strain evidence="3 4">YL228</strain>
    </source>
</reference>
<evidence type="ECO:0000313" key="4">
    <source>
        <dbReference type="Proteomes" id="UP000183461"/>
    </source>
</evidence>
<feature type="transmembrane region" description="Helical" evidence="1">
    <location>
        <begin position="50"/>
        <end position="69"/>
    </location>
</feature>
<feature type="transmembrane region" description="Helical" evidence="1">
    <location>
        <begin position="645"/>
        <end position="670"/>
    </location>
</feature>
<dbReference type="Proteomes" id="UP000183461">
    <property type="component" value="Unassembled WGS sequence"/>
</dbReference>
<feature type="transmembrane region" description="Helical" evidence="1">
    <location>
        <begin position="127"/>
        <end position="148"/>
    </location>
</feature>
<feature type="transmembrane region" description="Helical" evidence="1">
    <location>
        <begin position="81"/>
        <end position="102"/>
    </location>
</feature>
<dbReference type="Gene3D" id="3.10.620.30">
    <property type="match status" value="1"/>
</dbReference>
<feature type="domain" description="Transglutaminase-like" evidence="2">
    <location>
        <begin position="553"/>
        <end position="628"/>
    </location>
</feature>
<keyword evidence="1" id="KW-0812">Transmembrane</keyword>
<dbReference type="PANTHER" id="PTHR42736">
    <property type="entry name" value="PROTEIN-GLUTAMINE GAMMA-GLUTAMYLTRANSFERASE"/>
    <property type="match status" value="1"/>
</dbReference>
<evidence type="ECO:0000256" key="1">
    <source>
        <dbReference type="SAM" id="Phobius"/>
    </source>
</evidence>
<dbReference type="InterPro" id="IPR052901">
    <property type="entry name" value="Bact_TGase-like"/>
</dbReference>
<dbReference type="SMART" id="SM00460">
    <property type="entry name" value="TGc"/>
    <property type="match status" value="1"/>
</dbReference>
<dbReference type="RefSeq" id="WP_072300146.1">
    <property type="nucleotide sequence ID" value="NZ_FPIP01000004.1"/>
</dbReference>
<dbReference type="InterPro" id="IPR038765">
    <property type="entry name" value="Papain-like_cys_pep_sf"/>
</dbReference>
<dbReference type="AlphaFoldDB" id="A0A1K1NCW8"/>
<feature type="transmembrane region" description="Helical" evidence="1">
    <location>
        <begin position="176"/>
        <end position="195"/>
    </location>
</feature>
<dbReference type="SUPFAM" id="SSF54001">
    <property type="entry name" value="Cysteine proteinases"/>
    <property type="match status" value="1"/>
</dbReference>
<dbReference type="EMBL" id="FPIP01000004">
    <property type="protein sequence ID" value="SFW33312.1"/>
    <property type="molecule type" value="Genomic_DNA"/>
</dbReference>
<feature type="transmembrane region" description="Helical" evidence="1">
    <location>
        <begin position="14"/>
        <end position="38"/>
    </location>
</feature>
<accession>A0A1K1NCW8</accession>
<evidence type="ECO:0000259" key="2">
    <source>
        <dbReference type="SMART" id="SM00460"/>
    </source>
</evidence>
<protein>
    <submittedName>
        <fullName evidence="3">Transglutaminase-like superfamily protein</fullName>
    </submittedName>
</protein>
<name>A0A1K1NCW8_RUMFL</name>
<gene>
    <name evidence="3" type="ORF">SAMN02910280_1863</name>
</gene>
<sequence>MNETKNKKFDLKSFLLRTLTDPVLWYTVLIMTALMYHYRNRDTVKTDDLGYVYALGWGLCSLFIGWIIFRVFDYMKKHNFLGFFMYTALAVVFGAGVRKAIIRGKEAYPITWGLWFLTPQDSLEFNFWYAAAFYLLFMLFMGSVIYYFTRVRYRIFMNFLIFIIPFSIYGKEYEKMPTVFIILLAVGYILLMVYYRQLTDTESTVFVERRKSWKPIAVYAVIFAAAAAIFPKPAVVADRTVLETLIDADQFTDKLNAMLDVFRDTSTGDQFRSNEDQTLVYEVRADEPLRIKTATRSTYDFENDRWSIEDMDSRFSSKAGKPPVNIGAHMGIAGAVLEAASLDSEFSEKYGLAEFVKSGLDEPELREAAFYSLSAIVGMSQGTDMAPVPQFAVEMTNCSRRGDVVALRGGTVYAVDSRFATDEKYTFSYDEDTFFMSSRNNEFIDQLAQFDYEELLEDTSNVLYMNLDDSSSEDYRQKCRYADLDCALYEDYLEYLLDYGGKTDIKALADEITQDCKTEYEKALAIEAYFYNNNYVYDLKYRKGKGENAEDFLFRTKTGVCYEYATSMVLLARAAGIPARYCEGYNMTEHIGGKYAKDTNYTIRAKDLHGFPELYIRGYGWASFEPTVTDIAETGEKKASTATDMLSYAGLMILAGAMLVLLFAFVYPMLSHKWFIFRGKKRMPNDAVKAVMHRICKVYGIENVNTSKEAAALVHEMSGADITDTAELFDRSVYGDVTLNEQEKEKAMNEYIRAYDEFRESRKRRRIKSR</sequence>
<proteinExistence type="predicted"/>
<evidence type="ECO:0000313" key="3">
    <source>
        <dbReference type="EMBL" id="SFW33312.1"/>
    </source>
</evidence>
<dbReference type="Pfam" id="PF01841">
    <property type="entry name" value="Transglut_core"/>
    <property type="match status" value="1"/>
</dbReference>
<keyword evidence="1" id="KW-0472">Membrane</keyword>
<organism evidence="3 4">
    <name type="scientific">Ruminococcus flavefaciens</name>
    <dbReference type="NCBI Taxonomy" id="1265"/>
    <lineage>
        <taxon>Bacteria</taxon>
        <taxon>Bacillati</taxon>
        <taxon>Bacillota</taxon>
        <taxon>Clostridia</taxon>
        <taxon>Eubacteriales</taxon>
        <taxon>Oscillospiraceae</taxon>
        <taxon>Ruminococcus</taxon>
    </lineage>
</organism>
<feature type="transmembrane region" description="Helical" evidence="1">
    <location>
        <begin position="155"/>
        <end position="170"/>
    </location>
</feature>
<keyword evidence="1" id="KW-1133">Transmembrane helix</keyword>
<dbReference type="PANTHER" id="PTHR42736:SF1">
    <property type="entry name" value="PROTEIN-GLUTAMINE GAMMA-GLUTAMYLTRANSFERASE"/>
    <property type="match status" value="1"/>
</dbReference>
<dbReference type="InterPro" id="IPR002931">
    <property type="entry name" value="Transglutaminase-like"/>
</dbReference>
<feature type="transmembrane region" description="Helical" evidence="1">
    <location>
        <begin position="216"/>
        <end position="235"/>
    </location>
</feature>